<evidence type="ECO:0000256" key="2">
    <source>
        <dbReference type="SAM" id="SignalP"/>
    </source>
</evidence>
<feature type="signal peptide" evidence="2">
    <location>
        <begin position="1"/>
        <end position="28"/>
    </location>
</feature>
<comment type="caution">
    <text evidence="3">The sequence shown here is derived from an EMBL/GenBank/DDBJ whole genome shotgun (WGS) entry which is preliminary data.</text>
</comment>
<keyword evidence="2" id="KW-0732">Signal</keyword>
<feature type="chain" id="PRO_5011968533" evidence="2">
    <location>
        <begin position="29"/>
        <end position="176"/>
    </location>
</feature>
<proteinExistence type="predicted"/>
<feature type="region of interest" description="Disordered" evidence="1">
    <location>
        <begin position="67"/>
        <end position="124"/>
    </location>
</feature>
<evidence type="ECO:0000313" key="3">
    <source>
        <dbReference type="EMBL" id="OXA56194.1"/>
    </source>
</evidence>
<reference evidence="3 4" key="1">
    <citation type="submission" date="2015-12" db="EMBL/GenBank/DDBJ databases">
        <title>The genome of Folsomia candida.</title>
        <authorList>
            <person name="Faddeeva A."/>
            <person name="Derks M.F."/>
            <person name="Anvar Y."/>
            <person name="Smit S."/>
            <person name="Van Straalen N."/>
            <person name="Roelofs D."/>
        </authorList>
    </citation>
    <scope>NUCLEOTIDE SEQUENCE [LARGE SCALE GENOMIC DNA]</scope>
    <source>
        <strain evidence="3 4">VU population</strain>
        <tissue evidence="3">Whole body</tissue>
    </source>
</reference>
<protein>
    <submittedName>
        <fullName evidence="3">Uncharacterized protein</fullName>
    </submittedName>
</protein>
<evidence type="ECO:0000256" key="1">
    <source>
        <dbReference type="SAM" id="MobiDB-lite"/>
    </source>
</evidence>
<sequence length="176" mass="19353">MLFTQASYLSQKWIMTFGVTFLISTCSAFPQFNNQQNNHNNQVQQTAHHLPGFPLGAEFDPATSYFPQRVQTGNSIPTGSSSSSHPKSEDDSFLSPPPLEEQQQQQHVPAQNFVPTTTTPTRDSYLNSHFSDNVPPTSTGGPVNVNINGNEYGEIIPAPFQGGVDSYAAYQNFQPK</sequence>
<dbReference type="AlphaFoldDB" id="A0A226EGJ5"/>
<name>A0A226EGJ5_FOLCA</name>
<dbReference type="Proteomes" id="UP000198287">
    <property type="component" value="Unassembled WGS sequence"/>
</dbReference>
<feature type="compositionally biased region" description="Polar residues" evidence="1">
    <location>
        <begin position="67"/>
        <end position="79"/>
    </location>
</feature>
<keyword evidence="4" id="KW-1185">Reference proteome</keyword>
<dbReference type="EMBL" id="LNIX01000004">
    <property type="protein sequence ID" value="OXA56194.1"/>
    <property type="molecule type" value="Genomic_DNA"/>
</dbReference>
<organism evidence="3 4">
    <name type="scientific">Folsomia candida</name>
    <name type="common">Springtail</name>
    <dbReference type="NCBI Taxonomy" id="158441"/>
    <lineage>
        <taxon>Eukaryota</taxon>
        <taxon>Metazoa</taxon>
        <taxon>Ecdysozoa</taxon>
        <taxon>Arthropoda</taxon>
        <taxon>Hexapoda</taxon>
        <taxon>Collembola</taxon>
        <taxon>Entomobryomorpha</taxon>
        <taxon>Isotomoidea</taxon>
        <taxon>Isotomidae</taxon>
        <taxon>Proisotominae</taxon>
        <taxon>Folsomia</taxon>
    </lineage>
</organism>
<evidence type="ECO:0000313" key="4">
    <source>
        <dbReference type="Proteomes" id="UP000198287"/>
    </source>
</evidence>
<gene>
    <name evidence="3" type="ORF">Fcan01_08693</name>
</gene>
<accession>A0A226EGJ5</accession>
<feature type="compositionally biased region" description="Polar residues" evidence="1">
    <location>
        <begin position="107"/>
        <end position="124"/>
    </location>
</feature>